<sequence length="135" mass="14691">MGSQEKFRLAQQFLERLRSGAAPDEIASLCTPDLDWNVPGDPGALPWIGRKTGREAVSNFVRDARMMVEGIGFDIKEVLASDDRAVILGHVHSRIKATGKLIDSEFAIVLTFAGTKIASLLLLEDSFAVSLAARH</sequence>
<protein>
    <submittedName>
        <fullName evidence="2">SnoaL-like domain protein</fullName>
    </submittedName>
</protein>
<dbReference type="SUPFAM" id="SSF54427">
    <property type="entry name" value="NTF2-like"/>
    <property type="match status" value="1"/>
</dbReference>
<proteinExistence type="predicted"/>
<evidence type="ECO:0000313" key="3">
    <source>
        <dbReference type="Proteomes" id="UP000054683"/>
    </source>
</evidence>
<accession>A0A158JNN9</accession>
<dbReference type="InterPro" id="IPR032710">
    <property type="entry name" value="NTF2-like_dom_sf"/>
</dbReference>
<name>A0A158JNN9_9BURK</name>
<dbReference type="Proteomes" id="UP000054683">
    <property type="component" value="Unassembled WGS sequence"/>
</dbReference>
<gene>
    <name evidence="2" type="ORF">AWB69_08360</name>
</gene>
<organism evidence="2 3">
    <name type="scientific">Caballeronia udeis</name>
    <dbReference type="NCBI Taxonomy" id="1232866"/>
    <lineage>
        <taxon>Bacteria</taxon>
        <taxon>Pseudomonadati</taxon>
        <taxon>Pseudomonadota</taxon>
        <taxon>Betaproteobacteria</taxon>
        <taxon>Burkholderiales</taxon>
        <taxon>Burkholderiaceae</taxon>
        <taxon>Caballeronia</taxon>
    </lineage>
</organism>
<reference evidence="2 3" key="1">
    <citation type="submission" date="2016-01" db="EMBL/GenBank/DDBJ databases">
        <authorList>
            <person name="Oliw E.H."/>
        </authorList>
    </citation>
    <scope>NUCLEOTIDE SEQUENCE [LARGE SCALE GENOMIC DNA]</scope>
    <source>
        <strain evidence="2">LMG 27134</strain>
    </source>
</reference>
<dbReference type="OrthoDB" id="283154at2"/>
<dbReference type="Gene3D" id="3.10.450.50">
    <property type="match status" value="1"/>
</dbReference>
<evidence type="ECO:0000313" key="2">
    <source>
        <dbReference type="EMBL" id="SAL70534.1"/>
    </source>
</evidence>
<dbReference type="Pfam" id="PF12680">
    <property type="entry name" value="SnoaL_2"/>
    <property type="match status" value="1"/>
</dbReference>
<dbReference type="InterPro" id="IPR037401">
    <property type="entry name" value="SnoaL-like"/>
</dbReference>
<dbReference type="EMBL" id="FCOK02000103">
    <property type="protein sequence ID" value="SAL70534.1"/>
    <property type="molecule type" value="Genomic_DNA"/>
</dbReference>
<feature type="domain" description="SnoaL-like" evidence="1">
    <location>
        <begin position="11"/>
        <end position="119"/>
    </location>
</feature>
<evidence type="ECO:0000259" key="1">
    <source>
        <dbReference type="Pfam" id="PF12680"/>
    </source>
</evidence>
<dbReference type="RefSeq" id="WP_062092426.1">
    <property type="nucleotide sequence ID" value="NZ_FCOK02000103.1"/>
</dbReference>
<dbReference type="AlphaFoldDB" id="A0A158JNN9"/>